<dbReference type="InterPro" id="IPR024079">
    <property type="entry name" value="MetalloPept_cat_dom_sf"/>
</dbReference>
<comment type="caution">
    <text evidence="8">The sequence shown here is derived from an EMBL/GenBank/DDBJ whole genome shotgun (WGS) entry which is preliminary data.</text>
</comment>
<feature type="domain" description="G5" evidence="7">
    <location>
        <begin position="639"/>
        <end position="719"/>
    </location>
</feature>
<keyword evidence="2" id="KW-0964">Secreted</keyword>
<dbReference type="RefSeq" id="WP_277944487.1">
    <property type="nucleotide sequence ID" value="NZ_JANFMO010000009.1"/>
</dbReference>
<dbReference type="Gene3D" id="3.40.390.10">
    <property type="entry name" value="Collagenase (Catalytic Domain)"/>
    <property type="match status" value="1"/>
</dbReference>
<evidence type="ECO:0000256" key="4">
    <source>
        <dbReference type="ARBA" id="ARBA00023088"/>
    </source>
</evidence>
<proteinExistence type="predicted"/>
<evidence type="ECO:0000259" key="7">
    <source>
        <dbReference type="PROSITE" id="PS51109"/>
    </source>
</evidence>
<sequence>MFWDKKQIFSIRKTSLGIGSVLLGLVLLAPTVAADEVSNQDTVGPATSVETTTDPTSVSIQPKVETSPIPATTEYLADDSLEYGKTEVVTPAVDGVTETVTTYKEIEKAVDIVDQSAKDTMASTDYKYGSSDFYHVDDSQEKPSDKIVIDRLFTDVKALSEEEIKNHQSIRDIVTGVEYLDFVSYETPPEAEGLLKLTSVDGTKPNIYLTTESIDPTNPTFQALLKEYSFRGTARGNGVSTPWTGDLQDTNNSQLRKAVYVELAKKSSEVLANLAGFRYINALVGEGNDEATAVKSYFTSKLPISEQLYADAKANYERFLLAVKEGEMKERIFAGLTVDEDDNPQIMTEENPVIQTGLFAFDTITKRYNDAKGSVQNPIVFENTSLSAEDQAALVEKISQLPEAIKSNIFKLVVTDDPFDLDIPTRGMAYFNTAHIRLRHLTEWKFSVFSSQGKKEIKLPTPQPSDLFDTFLHELAHIIDFSSGKFVYDYYAYQPEDGQVKNSPRMRAIGRLSYSNEFLKVFEEYFLNKEDVWEYIRWTPSEAWADSLGEYINHRLFGVPYTRYKKIDGVVYEYKPSQAGLNAEYDAMKETVYDVGYSPVEASEFYWESIYKKLFEPEVIKETVVDGVTTNITPVQNGKVLVGTKPKVTIESISFKTVEESDASQPVGYRVVKQAGQNGQLETKTTYTVDSITGQVTEKTSTTVLQDTIDEIILVGIKEVTEEISEKPEVTVGTTIEVLAYASREETDSSQPLGYKYTKQVGENGLVKVTITNTKDPKTGQITTEVEREILKAAIDEIVVLGTKVVEEEPKNPSQPINNNEDLQPVVKEELVSKPPVTIPIDEKNSSLVERNTETDNSVKQITGEVITKTLHNPTAVEVNAHSTKTSTLPATGEKESSYISLLGMTSLAGGLVLAASRRRGKYMD</sequence>
<dbReference type="Proteomes" id="UP001152875">
    <property type="component" value="Unassembled WGS sequence"/>
</dbReference>
<feature type="domain" description="G5" evidence="7">
    <location>
        <begin position="724"/>
        <end position="805"/>
    </location>
</feature>
<accession>A0A9X4MR20</accession>
<dbReference type="Gene3D" id="2.20.230.10">
    <property type="entry name" value="Resuscitation-promoting factor rpfb"/>
    <property type="match status" value="3"/>
</dbReference>
<dbReference type="InterPro" id="IPR005877">
    <property type="entry name" value="YSIRK_signal_dom"/>
</dbReference>
<dbReference type="InterPro" id="IPR019931">
    <property type="entry name" value="LPXTG_anchor"/>
</dbReference>
<keyword evidence="1" id="KW-0134">Cell wall</keyword>
<evidence type="ECO:0000256" key="5">
    <source>
        <dbReference type="SAM" id="MobiDB-lite"/>
    </source>
</evidence>
<dbReference type="EMBL" id="JANFMP010000007">
    <property type="protein sequence ID" value="MDG4526687.1"/>
    <property type="molecule type" value="Genomic_DNA"/>
</dbReference>
<evidence type="ECO:0000256" key="3">
    <source>
        <dbReference type="ARBA" id="ARBA00022729"/>
    </source>
</evidence>
<feature type="compositionally biased region" description="Polar residues" evidence="5">
    <location>
        <begin position="48"/>
        <end position="60"/>
    </location>
</feature>
<organism evidence="8 9">
    <name type="scientific">Streptococcus suis</name>
    <dbReference type="NCBI Taxonomy" id="1307"/>
    <lineage>
        <taxon>Bacteria</taxon>
        <taxon>Bacillati</taxon>
        <taxon>Bacillota</taxon>
        <taxon>Bacilli</taxon>
        <taxon>Lactobacillales</taxon>
        <taxon>Streptococcaceae</taxon>
        <taxon>Streptococcus</taxon>
    </lineage>
</organism>
<dbReference type="Pfam" id="PF00746">
    <property type="entry name" value="Gram_pos_anchor"/>
    <property type="match status" value="1"/>
</dbReference>
<name>A0A9X4MR20_STRSU</name>
<dbReference type="SMART" id="SM01208">
    <property type="entry name" value="G5"/>
    <property type="match status" value="3"/>
</dbReference>
<feature type="region of interest" description="Disordered" evidence="5">
    <location>
        <begin position="39"/>
        <end position="61"/>
    </location>
</feature>
<dbReference type="NCBIfam" id="TIGR01168">
    <property type="entry name" value="YSIRK_signal"/>
    <property type="match status" value="1"/>
</dbReference>
<dbReference type="InterPro" id="IPR011098">
    <property type="entry name" value="G5_dom"/>
</dbReference>
<dbReference type="GO" id="GO:0008237">
    <property type="term" value="F:metallopeptidase activity"/>
    <property type="evidence" value="ECO:0007669"/>
    <property type="project" value="InterPro"/>
</dbReference>
<feature type="chain" id="PRO_5040757915" evidence="6">
    <location>
        <begin position="35"/>
        <end position="925"/>
    </location>
</feature>
<keyword evidence="4" id="KW-0572">Peptidoglycan-anchor</keyword>
<evidence type="ECO:0000256" key="2">
    <source>
        <dbReference type="ARBA" id="ARBA00022525"/>
    </source>
</evidence>
<dbReference type="Pfam" id="PF04650">
    <property type="entry name" value="YSIRK_signal"/>
    <property type="match status" value="1"/>
</dbReference>
<evidence type="ECO:0000256" key="1">
    <source>
        <dbReference type="ARBA" id="ARBA00022512"/>
    </source>
</evidence>
<evidence type="ECO:0000313" key="8">
    <source>
        <dbReference type="EMBL" id="MDG4526687.1"/>
    </source>
</evidence>
<dbReference type="SUPFAM" id="SSF55486">
    <property type="entry name" value="Metalloproteases ('zincins'), catalytic domain"/>
    <property type="match status" value="1"/>
</dbReference>
<keyword evidence="3 6" id="KW-0732">Signal</keyword>
<dbReference type="Pfam" id="PF07501">
    <property type="entry name" value="G5"/>
    <property type="match status" value="3"/>
</dbReference>
<dbReference type="AlphaFoldDB" id="A0A9X4MR20"/>
<protein>
    <submittedName>
        <fullName evidence="8">G5 domain-containing protein</fullName>
    </submittedName>
</protein>
<evidence type="ECO:0000256" key="6">
    <source>
        <dbReference type="SAM" id="SignalP"/>
    </source>
</evidence>
<reference evidence="8" key="1">
    <citation type="submission" date="2022-07" db="EMBL/GenBank/DDBJ databases">
        <title>Whole Genome Sequencing of Streptococcus suis.</title>
        <authorList>
            <person name="Dai X."/>
            <person name="Huang J."/>
            <person name="Wang L."/>
        </authorList>
    </citation>
    <scope>NUCLEOTIDE SEQUENCE</scope>
    <source>
        <strain evidence="8">XNB2</strain>
    </source>
</reference>
<dbReference type="PROSITE" id="PS51109">
    <property type="entry name" value="G5"/>
    <property type="match status" value="2"/>
</dbReference>
<evidence type="ECO:0000313" key="9">
    <source>
        <dbReference type="Proteomes" id="UP001152875"/>
    </source>
</evidence>
<feature type="signal peptide" evidence="6">
    <location>
        <begin position="1"/>
        <end position="34"/>
    </location>
</feature>
<gene>
    <name evidence="8" type="ORF">NOL13_04565</name>
</gene>
<dbReference type="NCBIfam" id="TIGR01167">
    <property type="entry name" value="LPXTG_anchor"/>
    <property type="match status" value="1"/>
</dbReference>